<protein>
    <recommendedName>
        <fullName evidence="5">Ubiquinol-cytochrome-c reductase cytochrome c1</fullName>
    </recommendedName>
</protein>
<organism evidence="3 4">
    <name type="scientific">Colletotrichum cuscutae</name>
    <dbReference type="NCBI Taxonomy" id="1209917"/>
    <lineage>
        <taxon>Eukaryota</taxon>
        <taxon>Fungi</taxon>
        <taxon>Dikarya</taxon>
        <taxon>Ascomycota</taxon>
        <taxon>Pezizomycotina</taxon>
        <taxon>Sordariomycetes</taxon>
        <taxon>Hypocreomycetidae</taxon>
        <taxon>Glomerellales</taxon>
        <taxon>Glomerellaceae</taxon>
        <taxon>Colletotrichum</taxon>
        <taxon>Colletotrichum acutatum species complex</taxon>
    </lineage>
</organism>
<proteinExistence type="predicted"/>
<reference evidence="3" key="1">
    <citation type="submission" date="2016-11" db="EMBL/GenBank/DDBJ databases">
        <title>The genome sequence of Colletotrichum cuscutae.</title>
        <authorList>
            <person name="Baroncelli R."/>
        </authorList>
    </citation>
    <scope>NUCLEOTIDE SEQUENCE</scope>
    <source>
        <strain evidence="3">IMI 304802</strain>
    </source>
</reference>
<accession>A0AAI9V768</accession>
<feature type="region of interest" description="Disordered" evidence="2">
    <location>
        <begin position="394"/>
        <end position="413"/>
    </location>
</feature>
<keyword evidence="1" id="KW-0175">Coiled coil</keyword>
<evidence type="ECO:0008006" key="5">
    <source>
        <dbReference type="Google" id="ProtNLM"/>
    </source>
</evidence>
<dbReference type="EMBL" id="MPDP01000159">
    <property type="protein sequence ID" value="KAK1474509.1"/>
    <property type="molecule type" value="Genomic_DNA"/>
</dbReference>
<evidence type="ECO:0000313" key="4">
    <source>
        <dbReference type="Proteomes" id="UP001239213"/>
    </source>
</evidence>
<keyword evidence="4" id="KW-1185">Reference proteome</keyword>
<feature type="compositionally biased region" description="Basic and acidic residues" evidence="2">
    <location>
        <begin position="397"/>
        <end position="412"/>
    </location>
</feature>
<sequence length="440" mass="49632">MSEQQDVYRMCRALFKGESKHLKKSLIRKTLIDNQSALHHLFTRYGEIRLTTTIQSLLKAGAFESDRRAQAMFPELFQTTPQQDAQREASEADAAKSVAEILGGMSHGEDVEPAEPVAPTAPTSLAWGWEVPPIPDPDDELPIQDAAASQTNFETNCSNEAPSRTDPKIPSLYPTYLPFTTQHAILTASQKLLEECCFDFAKKWFPDVLRGKGWECASAVELTNWIKIFNAEVLTLPPQVITMTDKTINEVLAPTHKLRHTAVHRLPTTAREVIRLIRAGVELTETLQDFTRASQLEDLILEVDEKIKTMELTKNVLEVRAAAQLEDIRRQREDLDRQEREFIESMIKEDEEHKTLIGSLLETAVAEILERKNAKNQVSDGDETDGQDVYLEVGESTNRDSESLENKDDSKDSNGLWRKLTDAWSGMTFGPNKKFLFGGF</sequence>
<evidence type="ECO:0000313" key="3">
    <source>
        <dbReference type="EMBL" id="KAK1474509.1"/>
    </source>
</evidence>
<evidence type="ECO:0000256" key="1">
    <source>
        <dbReference type="SAM" id="Coils"/>
    </source>
</evidence>
<evidence type="ECO:0000256" key="2">
    <source>
        <dbReference type="SAM" id="MobiDB-lite"/>
    </source>
</evidence>
<dbReference type="AlphaFoldDB" id="A0AAI9V768"/>
<dbReference type="Proteomes" id="UP001239213">
    <property type="component" value="Unassembled WGS sequence"/>
</dbReference>
<gene>
    <name evidence="3" type="ORF">CCUS01_17020</name>
</gene>
<comment type="caution">
    <text evidence="3">The sequence shown here is derived from an EMBL/GenBank/DDBJ whole genome shotgun (WGS) entry which is preliminary data.</text>
</comment>
<feature type="coiled-coil region" evidence="1">
    <location>
        <begin position="318"/>
        <end position="345"/>
    </location>
</feature>
<name>A0AAI9V768_9PEZI</name>